<proteinExistence type="predicted"/>
<keyword evidence="1" id="KW-0472">Membrane</keyword>
<dbReference type="RefSeq" id="WP_130182328.1">
    <property type="nucleotide sequence ID" value="NZ_CP035945.1"/>
</dbReference>
<evidence type="ECO:0000313" key="3">
    <source>
        <dbReference type="Proteomes" id="UP000289794"/>
    </source>
</evidence>
<evidence type="ECO:0000256" key="1">
    <source>
        <dbReference type="SAM" id="Phobius"/>
    </source>
</evidence>
<reference evidence="2 3" key="1">
    <citation type="submission" date="2019-01" db="EMBL/GenBank/DDBJ databases">
        <title>PMF-metabolizing Aryl O-demethylase.</title>
        <authorList>
            <person name="Kim M."/>
        </authorList>
    </citation>
    <scope>NUCLEOTIDE SEQUENCE [LARGE SCALE GENOMIC DNA]</scope>
    <source>
        <strain evidence="2 3">PMF1</strain>
    </source>
</reference>
<feature type="transmembrane region" description="Helical" evidence="1">
    <location>
        <begin position="168"/>
        <end position="189"/>
    </location>
</feature>
<dbReference type="AlphaFoldDB" id="A0A4V0Z859"/>
<feature type="transmembrane region" description="Helical" evidence="1">
    <location>
        <begin position="138"/>
        <end position="162"/>
    </location>
</feature>
<protein>
    <recommendedName>
        <fullName evidence="4">DUF624 domain-containing protein</fullName>
    </recommendedName>
</protein>
<dbReference type="Proteomes" id="UP000289794">
    <property type="component" value="Chromosome"/>
</dbReference>
<dbReference type="EMBL" id="CP035945">
    <property type="protein sequence ID" value="QBE99158.1"/>
    <property type="molecule type" value="Genomic_DNA"/>
</dbReference>
<feature type="transmembrane region" description="Helical" evidence="1">
    <location>
        <begin position="71"/>
        <end position="97"/>
    </location>
</feature>
<keyword evidence="1" id="KW-0812">Transmembrane</keyword>
<sequence>MELIKYDSPLTAGVNKVIDIFWLSILWAVCCIPVITAGAATAALYYTSVKSVRRNREYVTKTFFHAFRQNLFSSIGVWILFLLLSVLIYCSFVFAAAIPNNDFRFFAVCIYLFIAFLILGTFCYVFPVLSRCSMKGSGLLRFSAGLMVKHFPTTLVLVMIVLLCFMGIWYFPLFLFCLPAVGSLLYSCFMEKVLIKYTPESSADVWYAEK</sequence>
<name>A0A4V0Z859_9FIRM</name>
<feature type="transmembrane region" description="Helical" evidence="1">
    <location>
        <begin position="20"/>
        <end position="46"/>
    </location>
</feature>
<feature type="transmembrane region" description="Helical" evidence="1">
    <location>
        <begin position="103"/>
        <end position="126"/>
    </location>
</feature>
<accession>A0A4V0Z859</accession>
<dbReference type="KEGG" id="bpro:PMF13cell1_04731"/>
<dbReference type="InterPro" id="IPR006938">
    <property type="entry name" value="DUF624"/>
</dbReference>
<organism evidence="2 3">
    <name type="scientific">Blautia producta</name>
    <dbReference type="NCBI Taxonomy" id="33035"/>
    <lineage>
        <taxon>Bacteria</taxon>
        <taxon>Bacillati</taxon>
        <taxon>Bacillota</taxon>
        <taxon>Clostridia</taxon>
        <taxon>Lachnospirales</taxon>
        <taxon>Lachnospiraceae</taxon>
        <taxon>Blautia</taxon>
    </lineage>
</organism>
<dbReference type="Pfam" id="PF04854">
    <property type="entry name" value="DUF624"/>
    <property type="match status" value="1"/>
</dbReference>
<gene>
    <name evidence="2" type="ORF">PMF13cell1_04731</name>
</gene>
<evidence type="ECO:0000313" key="2">
    <source>
        <dbReference type="EMBL" id="QBE99158.1"/>
    </source>
</evidence>
<evidence type="ECO:0008006" key="4">
    <source>
        <dbReference type="Google" id="ProtNLM"/>
    </source>
</evidence>
<keyword evidence="1" id="KW-1133">Transmembrane helix</keyword>